<keyword evidence="2" id="KW-1185">Reference proteome</keyword>
<dbReference type="AlphaFoldDB" id="A0AAW0V1X1"/>
<evidence type="ECO:0000313" key="1">
    <source>
        <dbReference type="EMBL" id="KAK8405428.1"/>
    </source>
</evidence>
<sequence length="141" mass="15801">MARWAKPEGWDYVLTACYSMKNHMKFLSTAVENILGEVRLVLANYVSSLSRIPEKERKALAFEEHTKVFENRPHSLALVRPPDPKSIASAAILQGEAVLILFLNDKKDKFTATLLKDDTAEENVPVLLTNVVESLPPNLLV</sequence>
<proteinExistence type="predicted"/>
<gene>
    <name evidence="1" type="ORF">O3P69_001764</name>
</gene>
<protein>
    <submittedName>
        <fullName evidence="1">Uncharacterized protein</fullName>
    </submittedName>
</protein>
<name>A0AAW0V1X1_SCYPA</name>
<accession>A0AAW0V1X1</accession>
<organism evidence="1 2">
    <name type="scientific">Scylla paramamosain</name>
    <name type="common">Mud crab</name>
    <dbReference type="NCBI Taxonomy" id="85552"/>
    <lineage>
        <taxon>Eukaryota</taxon>
        <taxon>Metazoa</taxon>
        <taxon>Ecdysozoa</taxon>
        <taxon>Arthropoda</taxon>
        <taxon>Crustacea</taxon>
        <taxon>Multicrustacea</taxon>
        <taxon>Malacostraca</taxon>
        <taxon>Eumalacostraca</taxon>
        <taxon>Eucarida</taxon>
        <taxon>Decapoda</taxon>
        <taxon>Pleocyemata</taxon>
        <taxon>Brachyura</taxon>
        <taxon>Eubrachyura</taxon>
        <taxon>Portunoidea</taxon>
        <taxon>Portunidae</taxon>
        <taxon>Portuninae</taxon>
        <taxon>Scylla</taxon>
    </lineage>
</organism>
<dbReference type="Proteomes" id="UP001487740">
    <property type="component" value="Unassembled WGS sequence"/>
</dbReference>
<comment type="caution">
    <text evidence="1">The sequence shown here is derived from an EMBL/GenBank/DDBJ whole genome shotgun (WGS) entry which is preliminary data.</text>
</comment>
<dbReference type="EMBL" id="JARAKH010000003">
    <property type="protein sequence ID" value="KAK8405428.1"/>
    <property type="molecule type" value="Genomic_DNA"/>
</dbReference>
<evidence type="ECO:0000313" key="2">
    <source>
        <dbReference type="Proteomes" id="UP001487740"/>
    </source>
</evidence>
<reference evidence="1 2" key="1">
    <citation type="submission" date="2023-03" db="EMBL/GenBank/DDBJ databases">
        <title>High-quality genome of Scylla paramamosain provides insights in environmental adaptation.</title>
        <authorList>
            <person name="Zhang L."/>
        </authorList>
    </citation>
    <scope>NUCLEOTIDE SEQUENCE [LARGE SCALE GENOMIC DNA]</scope>
    <source>
        <strain evidence="1">LZ_2023a</strain>
        <tissue evidence="1">Muscle</tissue>
    </source>
</reference>